<reference evidence="2" key="1">
    <citation type="journal article" date="2023" name="Nat. Plants">
        <title>Single-cell RNA sequencing provides a high-resolution roadmap for understanding the multicellular compartmentation of specialized metabolism.</title>
        <authorList>
            <person name="Sun S."/>
            <person name="Shen X."/>
            <person name="Li Y."/>
            <person name="Li Y."/>
            <person name="Wang S."/>
            <person name="Li R."/>
            <person name="Zhang H."/>
            <person name="Shen G."/>
            <person name="Guo B."/>
            <person name="Wei J."/>
            <person name="Xu J."/>
            <person name="St-Pierre B."/>
            <person name="Chen S."/>
            <person name="Sun C."/>
        </authorList>
    </citation>
    <scope>NUCLEOTIDE SEQUENCE [LARGE SCALE GENOMIC DNA]</scope>
</reference>
<name>A0ACC0BTF4_CATRO</name>
<dbReference type="EMBL" id="CM044702">
    <property type="protein sequence ID" value="KAI5675823.1"/>
    <property type="molecule type" value="Genomic_DNA"/>
</dbReference>
<sequence>MAMSTGCSQSSSSSTTNPPFECGIPTPVLTSNTSKSKGRKFFGCGHFKLDDACIIEDTASNKVDNLLVLLQMEEDIANLKVDSGKLKNDIEDIKKMMDFHLENSGHKKTYGPKFKSTAASGTS</sequence>
<evidence type="ECO:0000313" key="2">
    <source>
        <dbReference type="Proteomes" id="UP001060085"/>
    </source>
</evidence>
<dbReference type="Proteomes" id="UP001060085">
    <property type="component" value="Linkage Group LG02"/>
</dbReference>
<protein>
    <submittedName>
        <fullName evidence="1">Uncharacterized protein</fullName>
    </submittedName>
</protein>
<keyword evidence="2" id="KW-1185">Reference proteome</keyword>
<comment type="caution">
    <text evidence="1">The sequence shown here is derived from an EMBL/GenBank/DDBJ whole genome shotgun (WGS) entry which is preliminary data.</text>
</comment>
<proteinExistence type="predicted"/>
<accession>A0ACC0BTF4</accession>
<organism evidence="1 2">
    <name type="scientific">Catharanthus roseus</name>
    <name type="common">Madagascar periwinkle</name>
    <name type="synonym">Vinca rosea</name>
    <dbReference type="NCBI Taxonomy" id="4058"/>
    <lineage>
        <taxon>Eukaryota</taxon>
        <taxon>Viridiplantae</taxon>
        <taxon>Streptophyta</taxon>
        <taxon>Embryophyta</taxon>
        <taxon>Tracheophyta</taxon>
        <taxon>Spermatophyta</taxon>
        <taxon>Magnoliopsida</taxon>
        <taxon>eudicotyledons</taxon>
        <taxon>Gunneridae</taxon>
        <taxon>Pentapetalae</taxon>
        <taxon>asterids</taxon>
        <taxon>lamiids</taxon>
        <taxon>Gentianales</taxon>
        <taxon>Apocynaceae</taxon>
        <taxon>Rauvolfioideae</taxon>
        <taxon>Vinceae</taxon>
        <taxon>Catharanthinae</taxon>
        <taxon>Catharanthus</taxon>
    </lineage>
</organism>
<evidence type="ECO:0000313" key="1">
    <source>
        <dbReference type="EMBL" id="KAI5675823.1"/>
    </source>
</evidence>
<gene>
    <name evidence="1" type="ORF">M9H77_06773</name>
</gene>